<dbReference type="PANTHER" id="PTHR43046:SF14">
    <property type="entry name" value="MUTT_NUDIX FAMILY PROTEIN"/>
    <property type="match status" value="1"/>
</dbReference>
<dbReference type="InterPro" id="IPR000086">
    <property type="entry name" value="NUDIX_hydrolase_dom"/>
</dbReference>
<dbReference type="InterPro" id="IPR020476">
    <property type="entry name" value="Nudix_hydrolase"/>
</dbReference>
<name>A0ABT1M9M4_9MYCO</name>
<dbReference type="InterPro" id="IPR015797">
    <property type="entry name" value="NUDIX_hydrolase-like_dom_sf"/>
</dbReference>
<comment type="cofactor">
    <cofactor evidence="1">
        <name>Mg(2+)</name>
        <dbReference type="ChEBI" id="CHEBI:18420"/>
    </cofactor>
</comment>
<comment type="similarity">
    <text evidence="2 4">Belongs to the Nudix hydrolase family.</text>
</comment>
<reference evidence="6 7" key="1">
    <citation type="submission" date="2022-06" db="EMBL/GenBank/DDBJ databases">
        <title>Mycolicibacterium sp. CAU 1645 isolated from seawater.</title>
        <authorList>
            <person name="Kim W."/>
        </authorList>
    </citation>
    <scope>NUCLEOTIDE SEQUENCE [LARGE SCALE GENOMIC DNA]</scope>
    <source>
        <strain evidence="6 7">CAU 1645</strain>
    </source>
</reference>
<gene>
    <name evidence="6" type="ORF">NM203_27115</name>
</gene>
<keyword evidence="7" id="KW-1185">Reference proteome</keyword>
<organism evidence="6 7">
    <name type="scientific">Mycolicibacterium arenosum</name>
    <dbReference type="NCBI Taxonomy" id="2952157"/>
    <lineage>
        <taxon>Bacteria</taxon>
        <taxon>Bacillati</taxon>
        <taxon>Actinomycetota</taxon>
        <taxon>Actinomycetes</taxon>
        <taxon>Mycobacteriales</taxon>
        <taxon>Mycobacteriaceae</taxon>
        <taxon>Mycolicibacterium</taxon>
    </lineage>
</organism>
<dbReference type="InterPro" id="IPR020084">
    <property type="entry name" value="NUDIX_hydrolase_CS"/>
</dbReference>
<proteinExistence type="inferred from homology"/>
<keyword evidence="3 4" id="KW-0378">Hydrolase</keyword>
<evidence type="ECO:0000313" key="7">
    <source>
        <dbReference type="Proteomes" id="UP001651690"/>
    </source>
</evidence>
<sequence>MLQVLLGRLLSPRVVRLIVYWTSTRFTAGSLVVWVVDNRVLLVRNGYGERAWGFPGGVMNRSEDPVDCAVRELREETGIDVAAEELTLLGTHTQRAARHIDHVYRLDRIADDGPDAVATGRFEIAEIQWWPLDALPVLRREADDVVDRYLFPTA</sequence>
<dbReference type="PROSITE" id="PS00893">
    <property type="entry name" value="NUDIX_BOX"/>
    <property type="match status" value="1"/>
</dbReference>
<dbReference type="RefSeq" id="WP_255063711.1">
    <property type="nucleotide sequence ID" value="NZ_JANDBD010000013.1"/>
</dbReference>
<accession>A0ABT1M9M4</accession>
<evidence type="ECO:0000256" key="2">
    <source>
        <dbReference type="ARBA" id="ARBA00005582"/>
    </source>
</evidence>
<evidence type="ECO:0000259" key="5">
    <source>
        <dbReference type="PROSITE" id="PS51462"/>
    </source>
</evidence>
<dbReference type="PANTHER" id="PTHR43046">
    <property type="entry name" value="GDP-MANNOSE MANNOSYL HYDROLASE"/>
    <property type="match status" value="1"/>
</dbReference>
<dbReference type="PRINTS" id="PR00502">
    <property type="entry name" value="NUDIXFAMILY"/>
</dbReference>
<evidence type="ECO:0000256" key="3">
    <source>
        <dbReference type="ARBA" id="ARBA00022801"/>
    </source>
</evidence>
<comment type="caution">
    <text evidence="6">The sequence shown here is derived from an EMBL/GenBank/DDBJ whole genome shotgun (WGS) entry which is preliminary data.</text>
</comment>
<dbReference type="Pfam" id="PF00293">
    <property type="entry name" value="NUDIX"/>
    <property type="match status" value="1"/>
</dbReference>
<feature type="domain" description="Nudix hydrolase" evidence="5">
    <location>
        <begin position="23"/>
        <end position="152"/>
    </location>
</feature>
<dbReference type="EMBL" id="JANDBD010000013">
    <property type="protein sequence ID" value="MCP9275866.1"/>
    <property type="molecule type" value="Genomic_DNA"/>
</dbReference>
<evidence type="ECO:0000256" key="4">
    <source>
        <dbReference type="RuleBase" id="RU003476"/>
    </source>
</evidence>
<evidence type="ECO:0000256" key="1">
    <source>
        <dbReference type="ARBA" id="ARBA00001946"/>
    </source>
</evidence>
<dbReference type="SUPFAM" id="SSF55811">
    <property type="entry name" value="Nudix"/>
    <property type="match status" value="1"/>
</dbReference>
<dbReference type="Gene3D" id="3.90.79.10">
    <property type="entry name" value="Nucleoside Triphosphate Pyrophosphohydrolase"/>
    <property type="match status" value="1"/>
</dbReference>
<evidence type="ECO:0000313" key="6">
    <source>
        <dbReference type="EMBL" id="MCP9275866.1"/>
    </source>
</evidence>
<protein>
    <submittedName>
        <fullName evidence="6">NUDIX domain-containing protein</fullName>
    </submittedName>
</protein>
<dbReference type="Proteomes" id="UP001651690">
    <property type="component" value="Unassembled WGS sequence"/>
</dbReference>
<dbReference type="PROSITE" id="PS51462">
    <property type="entry name" value="NUDIX"/>
    <property type="match status" value="1"/>
</dbReference>